<evidence type="ECO:0000313" key="2">
    <source>
        <dbReference type="Proteomes" id="UP001631969"/>
    </source>
</evidence>
<evidence type="ECO:0000313" key="1">
    <source>
        <dbReference type="EMBL" id="MFM9329600.1"/>
    </source>
</evidence>
<keyword evidence="2" id="KW-1185">Reference proteome</keyword>
<proteinExistence type="predicted"/>
<protein>
    <submittedName>
        <fullName evidence="1">LacI family DNA-binding transcriptional regulator</fullName>
    </submittedName>
</protein>
<dbReference type="Proteomes" id="UP001631969">
    <property type="component" value="Unassembled WGS sequence"/>
</dbReference>
<sequence>MRSEDIARLAGVSRSTVSRVINNYSNVPEETRQRVLKVIEEHHYEPNTSARVLAGKGTDTIGLFVVSTAERPEVNRIYDNSYFARFVDAVTDHANAKGSYVLIHTVYSPEDFLRVKQAFLQKRIDGGVIVGSGRDPQMVSELAELQAPIVLIDYDIAEIIGSRLNKNRLAVVNSMDYEGTMAVMEHLIGLGHREIGILAGRLDTYSGRERFKAYEMALQHHGLPMREDFILQGQFLKEKAYAEAERLARSDKLPTALFCANDDMAISALQAFTRHGIRVPEDISLAGYDDVPSASLLSPGLTTVRLPIYEMARAAVESISRMQQKKSGSSFETVSFPAEFIQRGSCRSIGP</sequence>
<dbReference type="EMBL" id="JBJURJ010000009">
    <property type="protein sequence ID" value="MFM9329600.1"/>
    <property type="molecule type" value="Genomic_DNA"/>
</dbReference>
<gene>
    <name evidence="1" type="ORF">ACI1P1_15000</name>
</gene>
<name>A0ACC7NZJ6_9BACL</name>
<keyword evidence="1" id="KW-0238">DNA-binding</keyword>
<accession>A0ACC7NZJ6</accession>
<organism evidence="1 2">
    <name type="scientific">Paenibacillus mesotrionivorans</name>
    <dbReference type="NCBI Taxonomy" id="3160968"/>
    <lineage>
        <taxon>Bacteria</taxon>
        <taxon>Bacillati</taxon>
        <taxon>Bacillota</taxon>
        <taxon>Bacilli</taxon>
        <taxon>Bacillales</taxon>
        <taxon>Paenibacillaceae</taxon>
        <taxon>Paenibacillus</taxon>
    </lineage>
</organism>
<comment type="caution">
    <text evidence="1">The sequence shown here is derived from an EMBL/GenBank/DDBJ whole genome shotgun (WGS) entry which is preliminary data.</text>
</comment>
<reference evidence="1" key="1">
    <citation type="submission" date="2024-12" db="EMBL/GenBank/DDBJ databases">
        <authorList>
            <person name="Wu N."/>
        </authorList>
    </citation>
    <scope>NUCLEOTIDE SEQUENCE</scope>
    <source>
        <strain evidence="1">P15</strain>
    </source>
</reference>